<keyword evidence="3" id="KW-0597">Phosphoprotein</keyword>
<dbReference type="PANTHER" id="PTHR42878:SF15">
    <property type="entry name" value="BACTERIOPHYTOCHROME"/>
    <property type="match status" value="1"/>
</dbReference>
<dbReference type="Gene3D" id="3.30.565.10">
    <property type="entry name" value="Histidine kinase-like ATPase, C-terminal domain"/>
    <property type="match status" value="1"/>
</dbReference>
<evidence type="ECO:0000256" key="2">
    <source>
        <dbReference type="ARBA" id="ARBA00012438"/>
    </source>
</evidence>
<name>A0A3B0YY25_9ZZZZ</name>
<dbReference type="GO" id="GO:0000156">
    <property type="term" value="F:phosphorelay response regulator activity"/>
    <property type="evidence" value="ECO:0007669"/>
    <property type="project" value="TreeGrafter"/>
</dbReference>
<sequence>MTSEQQEKTESASNSQAGYEALARIVPVGIFRTDLEGSCIFVNQRWCDTAGLSSEQAMGSGWVDALHPDDRDRIFSECCQAAAGLHAFRTTCRFRRPNGKIVWIQVDATVEPDEQGEPVGYVGTVTDISAQKITDSAVRHIAAGVAAEIGDQFFQTLVARLAEMFDSAYAFIGLLDPGDLTYVDSYVVYAHGSIVDNFRYSLPGTPCEHVVGKSTCMHRTGVADEFPEDTMLVDMGADSYMGSPIFSSNGEPMGLIVVLDSKPMDNIEELKPVLEIFAARAGAEIERMLSGQALTKSVSEWTQALDHFSDAVSLVDLDGRFLRANRAFYQVTGTTSEDIIGSDAATFMHADGSAPDCPVCQARLNMEDSLIVMESDHAHNPFGRPTEFTVKVIRDKEGVPQSTMVACHDLVRQRAIENELRDHRAHLEVLVSERTRELELANKELESFAYSVSHDLRAPLRAIDGFSQALLEDHGSQLDDTAMSHLNRVRAASQRMGELIDDILNLSRVTRSSMARSNVDLSSIAAAVVNRLREIEPEREVDVRIETGLHASGDKALLGVVLDNLIGNAWKYSSGETRARIEFGMTEKSGRQTFFVRDNGVGFDMKYAHKLFGIFQRLHRAEEFEGTGVGLATVQRVLQRHHGCVWAEAKSGKGASFYFTIGYVPEHQADAAQTALERV</sequence>
<dbReference type="PANTHER" id="PTHR42878">
    <property type="entry name" value="TWO-COMPONENT HISTIDINE KINASE"/>
    <property type="match status" value="1"/>
</dbReference>
<dbReference type="EC" id="2.7.13.3" evidence="2"/>
<dbReference type="InterPro" id="IPR001610">
    <property type="entry name" value="PAC"/>
</dbReference>
<accession>A0A3B0YY25</accession>
<dbReference type="Pfam" id="PF08447">
    <property type="entry name" value="PAS_3"/>
    <property type="match status" value="1"/>
</dbReference>
<dbReference type="SUPFAM" id="SSF55785">
    <property type="entry name" value="PYP-like sensor domain (PAS domain)"/>
    <property type="match status" value="2"/>
</dbReference>
<dbReference type="EMBL" id="UOFN01000125">
    <property type="protein sequence ID" value="VAW80277.1"/>
    <property type="molecule type" value="Genomic_DNA"/>
</dbReference>
<evidence type="ECO:0000256" key="1">
    <source>
        <dbReference type="ARBA" id="ARBA00000085"/>
    </source>
</evidence>
<feature type="domain" description="PAC" evidence="9">
    <location>
        <begin position="88"/>
        <end position="140"/>
    </location>
</feature>
<dbReference type="Gene3D" id="3.30.450.40">
    <property type="match status" value="1"/>
</dbReference>
<dbReference type="CDD" id="cd00130">
    <property type="entry name" value="PAS"/>
    <property type="match status" value="2"/>
</dbReference>
<dbReference type="InterPro" id="IPR004358">
    <property type="entry name" value="Sig_transdc_His_kin-like_C"/>
</dbReference>
<protein>
    <recommendedName>
        <fullName evidence="2">histidine kinase</fullName>
        <ecNumber evidence="2">2.7.13.3</ecNumber>
    </recommendedName>
</protein>
<feature type="domain" description="PAS" evidence="8">
    <location>
        <begin position="15"/>
        <end position="74"/>
    </location>
</feature>
<dbReference type="GO" id="GO:0000155">
    <property type="term" value="F:phosphorelay sensor kinase activity"/>
    <property type="evidence" value="ECO:0007669"/>
    <property type="project" value="InterPro"/>
</dbReference>
<dbReference type="InterPro" id="IPR005467">
    <property type="entry name" value="His_kinase_dom"/>
</dbReference>
<evidence type="ECO:0000256" key="6">
    <source>
        <dbReference type="ARBA" id="ARBA00023136"/>
    </source>
</evidence>
<dbReference type="NCBIfam" id="TIGR00229">
    <property type="entry name" value="sensory_box"/>
    <property type="match status" value="2"/>
</dbReference>
<feature type="domain" description="Histidine kinase" evidence="7">
    <location>
        <begin position="451"/>
        <end position="665"/>
    </location>
</feature>
<evidence type="ECO:0000259" key="7">
    <source>
        <dbReference type="PROSITE" id="PS50109"/>
    </source>
</evidence>
<dbReference type="FunFam" id="3.30.565.10:FF:000006">
    <property type="entry name" value="Sensor histidine kinase WalK"/>
    <property type="match status" value="1"/>
</dbReference>
<dbReference type="AlphaFoldDB" id="A0A3B0YY25"/>
<dbReference type="PROSITE" id="PS50109">
    <property type="entry name" value="HIS_KIN"/>
    <property type="match status" value="1"/>
</dbReference>
<dbReference type="InterPro" id="IPR036097">
    <property type="entry name" value="HisK_dim/P_sf"/>
</dbReference>
<proteinExistence type="predicted"/>
<evidence type="ECO:0000259" key="8">
    <source>
        <dbReference type="PROSITE" id="PS50112"/>
    </source>
</evidence>
<dbReference type="InterPro" id="IPR003018">
    <property type="entry name" value="GAF"/>
</dbReference>
<dbReference type="PROSITE" id="PS50112">
    <property type="entry name" value="PAS"/>
    <property type="match status" value="2"/>
</dbReference>
<keyword evidence="6" id="KW-0472">Membrane</keyword>
<dbReference type="InterPro" id="IPR013655">
    <property type="entry name" value="PAS_fold_3"/>
</dbReference>
<dbReference type="Pfam" id="PF08448">
    <property type="entry name" value="PAS_4"/>
    <property type="match status" value="1"/>
</dbReference>
<dbReference type="SUPFAM" id="SSF55781">
    <property type="entry name" value="GAF domain-like"/>
    <property type="match status" value="1"/>
</dbReference>
<dbReference type="InterPro" id="IPR036890">
    <property type="entry name" value="HATPase_C_sf"/>
</dbReference>
<dbReference type="GO" id="GO:0007234">
    <property type="term" value="P:osmosensory signaling via phosphorelay pathway"/>
    <property type="evidence" value="ECO:0007669"/>
    <property type="project" value="TreeGrafter"/>
</dbReference>
<dbReference type="InterPro" id="IPR035965">
    <property type="entry name" value="PAS-like_dom_sf"/>
</dbReference>
<dbReference type="Gene3D" id="3.30.450.20">
    <property type="entry name" value="PAS domain"/>
    <property type="match status" value="2"/>
</dbReference>
<evidence type="ECO:0000313" key="10">
    <source>
        <dbReference type="EMBL" id="VAW80277.1"/>
    </source>
</evidence>
<evidence type="ECO:0000256" key="5">
    <source>
        <dbReference type="ARBA" id="ARBA00022777"/>
    </source>
</evidence>
<dbReference type="FunFam" id="1.10.287.130:FF:000070">
    <property type="entry name" value="Histidine kinase sensor protein"/>
    <property type="match status" value="1"/>
</dbReference>
<dbReference type="GO" id="GO:0016020">
    <property type="term" value="C:membrane"/>
    <property type="evidence" value="ECO:0007669"/>
    <property type="project" value="UniProtKB-SubCell"/>
</dbReference>
<dbReference type="Gene3D" id="1.10.287.130">
    <property type="match status" value="1"/>
</dbReference>
<dbReference type="InterPro" id="IPR050351">
    <property type="entry name" value="BphY/WalK/GraS-like"/>
</dbReference>
<dbReference type="GO" id="GO:0030295">
    <property type="term" value="F:protein kinase activator activity"/>
    <property type="evidence" value="ECO:0007669"/>
    <property type="project" value="TreeGrafter"/>
</dbReference>
<dbReference type="InterPro" id="IPR013656">
    <property type="entry name" value="PAS_4"/>
</dbReference>
<dbReference type="InterPro" id="IPR029016">
    <property type="entry name" value="GAF-like_dom_sf"/>
</dbReference>
<gene>
    <name evidence="10" type="ORF">MNBD_GAMMA15-726</name>
</gene>
<feature type="domain" description="PAS" evidence="8">
    <location>
        <begin position="297"/>
        <end position="351"/>
    </location>
</feature>
<dbReference type="SUPFAM" id="SSF47384">
    <property type="entry name" value="Homodimeric domain of signal transducing histidine kinase"/>
    <property type="match status" value="1"/>
</dbReference>
<dbReference type="CDD" id="cd00082">
    <property type="entry name" value="HisKA"/>
    <property type="match status" value="1"/>
</dbReference>
<evidence type="ECO:0000259" key="9">
    <source>
        <dbReference type="PROSITE" id="PS50113"/>
    </source>
</evidence>
<evidence type="ECO:0000256" key="3">
    <source>
        <dbReference type="ARBA" id="ARBA00022553"/>
    </source>
</evidence>
<dbReference type="InterPro" id="IPR000700">
    <property type="entry name" value="PAS-assoc_C"/>
</dbReference>
<dbReference type="Pfam" id="PF02518">
    <property type="entry name" value="HATPase_c"/>
    <property type="match status" value="1"/>
</dbReference>
<dbReference type="PROSITE" id="PS50113">
    <property type="entry name" value="PAC"/>
    <property type="match status" value="1"/>
</dbReference>
<dbReference type="SMART" id="SM00086">
    <property type="entry name" value="PAC"/>
    <property type="match status" value="1"/>
</dbReference>
<keyword evidence="4" id="KW-0808">Transferase</keyword>
<dbReference type="SMART" id="SM00387">
    <property type="entry name" value="HATPase_c"/>
    <property type="match status" value="1"/>
</dbReference>
<dbReference type="Pfam" id="PF00512">
    <property type="entry name" value="HisKA"/>
    <property type="match status" value="1"/>
</dbReference>
<reference evidence="10" key="1">
    <citation type="submission" date="2018-06" db="EMBL/GenBank/DDBJ databases">
        <authorList>
            <person name="Zhirakovskaya E."/>
        </authorList>
    </citation>
    <scope>NUCLEOTIDE SEQUENCE</scope>
</reference>
<comment type="catalytic activity">
    <reaction evidence="1">
        <text>ATP + protein L-histidine = ADP + protein N-phospho-L-histidine.</text>
        <dbReference type="EC" id="2.7.13.3"/>
    </reaction>
</comment>
<dbReference type="SMART" id="SM00388">
    <property type="entry name" value="HisKA"/>
    <property type="match status" value="1"/>
</dbReference>
<dbReference type="Pfam" id="PF01590">
    <property type="entry name" value="GAF"/>
    <property type="match status" value="1"/>
</dbReference>
<dbReference type="InterPro" id="IPR003661">
    <property type="entry name" value="HisK_dim/P_dom"/>
</dbReference>
<dbReference type="PRINTS" id="PR00344">
    <property type="entry name" value="BCTRLSENSOR"/>
</dbReference>
<organism evidence="10">
    <name type="scientific">hydrothermal vent metagenome</name>
    <dbReference type="NCBI Taxonomy" id="652676"/>
    <lineage>
        <taxon>unclassified sequences</taxon>
        <taxon>metagenomes</taxon>
        <taxon>ecological metagenomes</taxon>
    </lineage>
</organism>
<dbReference type="InterPro" id="IPR003594">
    <property type="entry name" value="HATPase_dom"/>
</dbReference>
<keyword evidence="5 10" id="KW-0418">Kinase</keyword>
<dbReference type="SMART" id="SM00091">
    <property type="entry name" value="PAS"/>
    <property type="match status" value="2"/>
</dbReference>
<dbReference type="SUPFAM" id="SSF55874">
    <property type="entry name" value="ATPase domain of HSP90 chaperone/DNA topoisomerase II/histidine kinase"/>
    <property type="match status" value="1"/>
</dbReference>
<evidence type="ECO:0000256" key="4">
    <source>
        <dbReference type="ARBA" id="ARBA00022679"/>
    </source>
</evidence>
<dbReference type="InterPro" id="IPR000014">
    <property type="entry name" value="PAS"/>
</dbReference>